<proteinExistence type="predicted"/>
<feature type="non-terminal residue" evidence="2">
    <location>
        <position position="1"/>
    </location>
</feature>
<sequence>EYQEKIEKMFGIRKQTNQNIAQQNGYASSLQYNGSQKNGISANYYPQNILTNTQVHHSSAQHSIDQAHHRCLDFPEQYENPTVLAPSQPEPRPFPMKSKNLLSSKFNTTFQSDVYPRKTNYVTNNDLQMDFSQEKPTSFQVLKNKVVEPQKPNPKKLYYQFGSCKQEGELFGIPHDLLRLKNQQQTGLTAHESKLKLIASERQKKLKVIDDEPQIQSQKINQPHVMPFTKDPKQTGLLMCSIDDYINAQEKNLVQTQDVKKAIDFIANQQKEKIMTIRTQQPFQAQPKPRPQAVSQDQKFSSTKQFSVNYQILALQGFTKNSTVDQLKESMRICPSFIHFLVCLIGSQTTIAKLKPEDVFYSTLPAEKIPLKRQSMLIKNLMEACRDQYPKIRTFVPREVSMCEALLTGLMFLMSVDDEDVDNERYQIKSSIFDSNGGQPTPFVCRPEDVLSFNHLQNLKQMTKIDFSLDFQPAVQQETQKSQPTSQLDLQKAKENQSLKTFLEVSGQLKQVKKLQPVQIQNILSNTQVLSVNQIDQLQQAIESNNAFYISLNQIIIIQEGEKPTFIPIKLSIDELSQFGGKQAIQNDDEESDMVAEPLEETNYYNHSVLHLISPLLGEFMLLNKNGEYFGAVLKDVNHVAHVFQQQLFIDQQEKLQAKTFNFQKIEMSQINQDRINVVKSSKHKMVNSLKPVGLSLQSIDRLYFRAQERLRYFQLPHCPFSYVNRFYKHFVNTVFKIDNKIKMMVQTYKYYEFQKQIPSCITKIVLVLDACARLPGRFGTKEDIYELCSDSHFFNQLDSKFTNKISCAMDRMRNLQVDKEKKIKYGVFNSKDKLWSVINNRFKQMYDRDFRLIDDDEWPQDMYIMYDKMRQAIAMQNLGMQYRM</sequence>
<evidence type="ECO:0000259" key="1">
    <source>
        <dbReference type="Pfam" id="PF25793"/>
    </source>
</evidence>
<feature type="domain" description="Nuclear factor related to kappa-B-binding protein second winged helix" evidence="1">
    <location>
        <begin position="702"/>
        <end position="839"/>
    </location>
</feature>
<dbReference type="EMBL" id="GDID01000382">
    <property type="protein sequence ID" value="JAP96224.1"/>
    <property type="molecule type" value="Transcribed_RNA"/>
</dbReference>
<protein>
    <recommendedName>
        <fullName evidence="1">Nuclear factor related to kappa-B-binding protein second winged helix domain-containing protein</fullName>
    </recommendedName>
</protein>
<dbReference type="Pfam" id="PF25793">
    <property type="entry name" value="WHD_2nd_NFRKB"/>
    <property type="match status" value="1"/>
</dbReference>
<evidence type="ECO:0000313" key="2">
    <source>
        <dbReference type="EMBL" id="JAP96224.1"/>
    </source>
</evidence>
<dbReference type="InterPro" id="IPR057748">
    <property type="entry name" value="NFRKB_WH_2"/>
</dbReference>
<gene>
    <name evidence="2" type="ORF">TPC1_10512</name>
</gene>
<reference evidence="2" key="1">
    <citation type="submission" date="2015-07" db="EMBL/GenBank/DDBJ databases">
        <title>Adaptation to a free-living lifestyle via gene acquisitions in the diplomonad Trepomonas sp. PC1.</title>
        <authorList>
            <person name="Xu F."/>
            <person name="Jerlstrom-Hultqvist J."/>
            <person name="Kolisko M."/>
            <person name="Simpson A.G.B."/>
            <person name="Roger A.J."/>
            <person name="Svard S.G."/>
            <person name="Andersson J.O."/>
        </authorList>
    </citation>
    <scope>NUCLEOTIDE SEQUENCE</scope>
    <source>
        <strain evidence="2">PC1</strain>
    </source>
</reference>
<accession>A0A146KK82</accession>
<dbReference type="AlphaFoldDB" id="A0A146KK82"/>
<name>A0A146KK82_9EUKA</name>
<organism evidence="2">
    <name type="scientific">Trepomonas sp. PC1</name>
    <dbReference type="NCBI Taxonomy" id="1076344"/>
    <lineage>
        <taxon>Eukaryota</taxon>
        <taxon>Metamonada</taxon>
        <taxon>Diplomonadida</taxon>
        <taxon>Hexamitidae</taxon>
        <taxon>Hexamitinae</taxon>
        <taxon>Trepomonas</taxon>
    </lineage>
</organism>